<protein>
    <submittedName>
        <fullName evidence="1">Uncharacterized protein</fullName>
    </submittedName>
</protein>
<organism evidence="1 2">
    <name type="scientific">Desulfosporosinus acididurans</name>
    <dbReference type="NCBI Taxonomy" id="476652"/>
    <lineage>
        <taxon>Bacteria</taxon>
        <taxon>Bacillati</taxon>
        <taxon>Bacillota</taxon>
        <taxon>Clostridia</taxon>
        <taxon>Eubacteriales</taxon>
        <taxon>Desulfitobacteriaceae</taxon>
        <taxon>Desulfosporosinus</taxon>
    </lineage>
</organism>
<keyword evidence="2" id="KW-1185">Reference proteome</keyword>
<evidence type="ECO:0000313" key="1">
    <source>
        <dbReference type="EMBL" id="KLU65353.1"/>
    </source>
</evidence>
<evidence type="ECO:0000313" key="2">
    <source>
        <dbReference type="Proteomes" id="UP000036356"/>
    </source>
</evidence>
<sequence>MNRKELRNLLKIKGVPEYYYNLDEVGETDQKVCLGIDNQGWIVYYSERGNKFDLLTFSTEDEACKDILKRLT</sequence>
<reference evidence="1 2" key="1">
    <citation type="submission" date="2015-06" db="EMBL/GenBank/DDBJ databases">
        <title>Draft genome of the moderately acidophilic sulfate reducer Candidatus Desulfosporosinus acididurans strain M1.</title>
        <authorList>
            <person name="Poehlein A."/>
            <person name="Petzsch P."/>
            <person name="Johnson B.D."/>
            <person name="Schloemann M."/>
            <person name="Daniel R."/>
            <person name="Muehling M."/>
        </authorList>
    </citation>
    <scope>NUCLEOTIDE SEQUENCE [LARGE SCALE GENOMIC DNA]</scope>
    <source>
        <strain evidence="1 2">M1</strain>
    </source>
</reference>
<name>A0A0J1FQU7_9FIRM</name>
<dbReference type="PATRIC" id="fig|476652.3.peg.3058"/>
<gene>
    <name evidence="1" type="ORF">DEAC_c29050</name>
</gene>
<dbReference type="EMBL" id="LDZY01000009">
    <property type="protein sequence ID" value="KLU65353.1"/>
    <property type="molecule type" value="Genomic_DNA"/>
</dbReference>
<dbReference type="RefSeq" id="WP_047810714.1">
    <property type="nucleotide sequence ID" value="NZ_LDZY01000009.1"/>
</dbReference>
<proteinExistence type="predicted"/>
<dbReference type="Proteomes" id="UP000036356">
    <property type="component" value="Unassembled WGS sequence"/>
</dbReference>
<accession>A0A0J1FQU7</accession>
<comment type="caution">
    <text evidence="1">The sequence shown here is derived from an EMBL/GenBank/DDBJ whole genome shotgun (WGS) entry which is preliminary data.</text>
</comment>
<dbReference type="AlphaFoldDB" id="A0A0J1FQU7"/>